<gene>
    <name evidence="3" type="ORF">BTQ06_26270</name>
    <name evidence="2" type="ORF">BXT93_19340</name>
    <name evidence="1" type="ORF">CV83915_02606</name>
</gene>
<dbReference type="EMBL" id="MTPS01000338">
    <property type="protein sequence ID" value="ONG32822.1"/>
    <property type="molecule type" value="Genomic_DNA"/>
</dbReference>
<evidence type="ECO:0000313" key="1">
    <source>
        <dbReference type="EMBL" id="ATZ32916.1"/>
    </source>
</evidence>
<evidence type="ECO:0000313" key="2">
    <source>
        <dbReference type="EMBL" id="ONG32822.1"/>
    </source>
</evidence>
<evidence type="ECO:0000313" key="5">
    <source>
        <dbReference type="Proteomes" id="UP000218543"/>
    </source>
</evidence>
<dbReference type="EMBL" id="MRVZ01000137">
    <property type="protein sequence ID" value="PAU12162.1"/>
    <property type="molecule type" value="Genomic_DNA"/>
</dbReference>
<dbReference type="Proteomes" id="UP000218543">
    <property type="component" value="Unassembled WGS sequence"/>
</dbReference>
<name>A0A090JHI7_ECOLX</name>
<sequence>MRRDRQWMSKRMHSHSIAWRKRVIDKAIIVLGALIALLELIRFLLQLLN</sequence>
<dbReference type="EMBL" id="CP024978">
    <property type="protein sequence ID" value="ATZ32916.1"/>
    <property type="molecule type" value="Genomic_DNA"/>
</dbReference>
<evidence type="ECO:0000313" key="3">
    <source>
        <dbReference type="EMBL" id="PAU12162.1"/>
    </source>
</evidence>
<proteinExistence type="predicted"/>
<dbReference type="Proteomes" id="UP000188967">
    <property type="component" value="Unassembled WGS sequence"/>
</dbReference>
<reference evidence="2 4" key="2">
    <citation type="submission" date="2017-01" db="EMBL/GenBank/DDBJ databases">
        <title>Draft genome sequence of an E. coli strain isolated from human, in Amazon, Brazil.</title>
        <authorList>
            <person name="Moura Q."/>
            <person name="Fernandes M.R."/>
            <person name="Cerdeira L."/>
            <person name="Vianello M."/>
            <person name="Souza T.A."/>
            <person name="Ienne S."/>
            <person name="Lincopan N."/>
        </authorList>
    </citation>
    <scope>NUCLEOTIDE SEQUENCE [LARGE SCALE GENOMIC DNA]</scope>
    <source>
        <strain evidence="2 4">ICBEcBL-II-13</strain>
    </source>
</reference>
<dbReference type="InterPro" id="IPR048189">
    <property type="entry name" value="DinQ-like"/>
</dbReference>
<reference evidence="3 5" key="1">
    <citation type="submission" date="2016-12" db="EMBL/GenBank/DDBJ databases">
        <title>Real-Time Genomic Investigation Underlying the Public Health Response to a Shiga Toxin-Producing Escherichia Coli O26:H11 Outbreak in a Nursery.</title>
        <authorList>
            <person name="Ferdous M."/>
            <person name="Moran-Gilad J."/>
            <person name="Rossen J.W."/>
            <person name="Gdalevich M."/>
        </authorList>
    </citation>
    <scope>NUCLEOTIDE SEQUENCE [LARGE SCALE GENOMIC DNA]</scope>
    <source>
        <strain evidence="3 5">STEC 514-2</strain>
    </source>
</reference>
<evidence type="ECO:0000313" key="4">
    <source>
        <dbReference type="Proteomes" id="UP000188967"/>
    </source>
</evidence>
<protein>
    <recommendedName>
        <fullName evidence="7">Damage inducible protein</fullName>
    </recommendedName>
</protein>
<dbReference type="NCBIfam" id="NF041472">
    <property type="entry name" value="toxin_DinQ"/>
    <property type="match status" value="1"/>
</dbReference>
<evidence type="ECO:0000313" key="6">
    <source>
        <dbReference type="Proteomes" id="UP000236551"/>
    </source>
</evidence>
<organism evidence="3 5">
    <name type="scientific">Escherichia coli</name>
    <dbReference type="NCBI Taxonomy" id="562"/>
    <lineage>
        <taxon>Bacteria</taxon>
        <taxon>Pseudomonadati</taxon>
        <taxon>Pseudomonadota</taxon>
        <taxon>Gammaproteobacteria</taxon>
        <taxon>Enterobacterales</taxon>
        <taxon>Enterobacteriaceae</taxon>
        <taxon>Escherichia</taxon>
    </lineage>
</organism>
<evidence type="ECO:0008006" key="7">
    <source>
        <dbReference type="Google" id="ProtNLM"/>
    </source>
</evidence>
<dbReference type="Proteomes" id="UP000236551">
    <property type="component" value="Chromosome"/>
</dbReference>
<reference evidence="1 6" key="3">
    <citation type="submission" date="2017-11" db="EMBL/GenBank/DDBJ databases">
        <title>Escherichia coli CV839-15 Genome sequencing and assembly.</title>
        <authorList>
            <person name="Li Z."/>
            <person name="Song N."/>
            <person name="Li W."/>
            <person name="Philip H.R."/>
            <person name="Bu Z."/>
            <person name="Siguo L."/>
        </authorList>
    </citation>
    <scope>NUCLEOTIDE SEQUENCE [LARGE SCALE GENOMIC DNA]</scope>
    <source>
        <strain evidence="1 6">CV839-15</strain>
    </source>
</reference>
<dbReference type="AlphaFoldDB" id="A0A090JHI7"/>
<accession>A0A090JHI7</accession>